<gene>
    <name evidence="3" type="ORF">H3H37_10025</name>
</gene>
<dbReference type="RefSeq" id="WP_182161941.1">
    <property type="nucleotide sequence ID" value="NZ_JACEZT010000005.1"/>
</dbReference>
<accession>A0A7W2ERN7</accession>
<keyword evidence="1" id="KW-1133">Transmembrane helix</keyword>
<protein>
    <submittedName>
        <fullName evidence="3">DUF3999 family protein</fullName>
    </submittedName>
</protein>
<keyword evidence="2" id="KW-0732">Signal</keyword>
<proteinExistence type="predicted"/>
<evidence type="ECO:0000313" key="4">
    <source>
        <dbReference type="Proteomes" id="UP000534388"/>
    </source>
</evidence>
<comment type="caution">
    <text evidence="3">The sequence shown here is derived from an EMBL/GenBank/DDBJ whole genome shotgun (WGS) entry which is preliminary data.</text>
</comment>
<keyword evidence="4" id="KW-1185">Reference proteome</keyword>
<feature type="transmembrane region" description="Helical" evidence="1">
    <location>
        <begin position="459"/>
        <end position="478"/>
    </location>
</feature>
<evidence type="ECO:0000313" key="3">
    <source>
        <dbReference type="EMBL" id="MBA5637390.1"/>
    </source>
</evidence>
<dbReference type="EMBL" id="JACEZT010000005">
    <property type="protein sequence ID" value="MBA5637390.1"/>
    <property type="molecule type" value="Genomic_DNA"/>
</dbReference>
<feature type="chain" id="PRO_5030975370" evidence="2">
    <location>
        <begin position="38"/>
        <end position="504"/>
    </location>
</feature>
<keyword evidence="1" id="KW-0812">Transmembrane</keyword>
<evidence type="ECO:0000256" key="1">
    <source>
        <dbReference type="SAM" id="Phobius"/>
    </source>
</evidence>
<dbReference type="AlphaFoldDB" id="A0A7W2ERN7"/>
<name>A0A7W2ERN7_9BURK</name>
<sequence>MTALITFLGRAARNRSRTCGFINIACLAMLSASLAWASDMPQNYGHSLPLTGAASQGVLQVRLPREVYLYSRSPDLADLRVFDMHGAAMPFSVRSAVPEQRSTHRTVPCKLFALMDDAGAADAAPDLDVHTGDDGRLLSVHVRSTSTAAHAAAQQLTGLILEPSSQSGQAAPLIDALRFTPPPGTHAYNAQIWLETSDDLKQWDVVGATELNWLVNQDAQSLSNDKLTFDGRRFRYARLRWQSGKPLMFARIDAEEEISSPSARQLETILLDPKGGRQGQDVVYETPIAIGANQLGLKFSEKNIVLPVVLGHYRELPPRQLGQASVWRFEPALNAVFYHIQQGQHERDSGDVRLADVHTSEWVLRPAASNGVHPQLRLSWEPATLVFLASGSPPYTLAIDRDHATTTATDIDRVAPGFSVEELRNLPQLTAGPARLQQGIRAAEEHAVKDAASAARRRLWLLWGLLLLGMLVLSWMVWRLLKQDQQPTNAPDNASTHNAGNAKP</sequence>
<reference evidence="3 4" key="1">
    <citation type="submission" date="2020-07" db="EMBL/GenBank/DDBJ databases">
        <title>Novel species isolated from subtropical streams in China.</title>
        <authorList>
            <person name="Lu H."/>
        </authorList>
    </citation>
    <scope>NUCLEOTIDE SEQUENCE [LARGE SCALE GENOMIC DNA]</scope>
    <source>
        <strain evidence="3 4">LX20W</strain>
    </source>
</reference>
<dbReference type="Proteomes" id="UP000534388">
    <property type="component" value="Unassembled WGS sequence"/>
</dbReference>
<dbReference type="Pfam" id="PF13163">
    <property type="entry name" value="DUF3999"/>
    <property type="match status" value="1"/>
</dbReference>
<dbReference type="InterPro" id="IPR025060">
    <property type="entry name" value="DUF3999"/>
</dbReference>
<keyword evidence="1" id="KW-0472">Membrane</keyword>
<evidence type="ECO:0000256" key="2">
    <source>
        <dbReference type="SAM" id="SignalP"/>
    </source>
</evidence>
<organism evidence="3 4">
    <name type="scientific">Rugamonas brunnea</name>
    <dbReference type="NCBI Taxonomy" id="2758569"/>
    <lineage>
        <taxon>Bacteria</taxon>
        <taxon>Pseudomonadati</taxon>
        <taxon>Pseudomonadota</taxon>
        <taxon>Betaproteobacteria</taxon>
        <taxon>Burkholderiales</taxon>
        <taxon>Oxalobacteraceae</taxon>
        <taxon>Telluria group</taxon>
        <taxon>Rugamonas</taxon>
    </lineage>
</organism>
<feature type="signal peptide" evidence="2">
    <location>
        <begin position="1"/>
        <end position="37"/>
    </location>
</feature>